<organism evidence="2 3">
    <name type="scientific">Microbacterium dextranolyticum</name>
    <dbReference type="NCBI Taxonomy" id="36806"/>
    <lineage>
        <taxon>Bacteria</taxon>
        <taxon>Bacillati</taxon>
        <taxon>Actinomycetota</taxon>
        <taxon>Actinomycetes</taxon>
        <taxon>Micrococcales</taxon>
        <taxon>Microbacteriaceae</taxon>
        <taxon>Microbacterium</taxon>
    </lineage>
</organism>
<protein>
    <recommendedName>
        <fullName evidence="4">GGDEF domain-containing protein</fullName>
    </recommendedName>
</protein>
<feature type="transmembrane region" description="Helical" evidence="1">
    <location>
        <begin position="37"/>
        <end position="56"/>
    </location>
</feature>
<dbReference type="AlphaFoldDB" id="A0A9W6M6S3"/>
<accession>A0A9W6M6S3</accession>
<keyword evidence="1" id="KW-0472">Membrane</keyword>
<keyword evidence="1" id="KW-0812">Transmembrane</keyword>
<reference evidence="2" key="2">
    <citation type="submission" date="2023-01" db="EMBL/GenBank/DDBJ databases">
        <authorList>
            <person name="Sun Q."/>
            <person name="Evtushenko L."/>
        </authorList>
    </citation>
    <scope>NUCLEOTIDE SEQUENCE</scope>
    <source>
        <strain evidence="2">VKM Ac-1940</strain>
    </source>
</reference>
<dbReference type="EMBL" id="BSER01000009">
    <property type="protein sequence ID" value="GLJ96211.1"/>
    <property type="molecule type" value="Genomic_DNA"/>
</dbReference>
<dbReference type="Proteomes" id="UP001142291">
    <property type="component" value="Unassembled WGS sequence"/>
</dbReference>
<feature type="transmembrane region" description="Helical" evidence="1">
    <location>
        <begin position="95"/>
        <end position="114"/>
    </location>
</feature>
<feature type="transmembrane region" description="Helical" evidence="1">
    <location>
        <begin position="151"/>
        <end position="174"/>
    </location>
</feature>
<keyword evidence="1" id="KW-1133">Transmembrane helix</keyword>
<evidence type="ECO:0000256" key="1">
    <source>
        <dbReference type="SAM" id="Phobius"/>
    </source>
</evidence>
<gene>
    <name evidence="2" type="ORF">GCM10017591_22740</name>
</gene>
<feature type="transmembrane region" description="Helical" evidence="1">
    <location>
        <begin position="120"/>
        <end position="139"/>
    </location>
</feature>
<comment type="caution">
    <text evidence="2">The sequence shown here is derived from an EMBL/GenBank/DDBJ whole genome shotgun (WGS) entry which is preliminary data.</text>
</comment>
<feature type="transmembrane region" description="Helical" evidence="1">
    <location>
        <begin position="186"/>
        <end position="210"/>
    </location>
</feature>
<evidence type="ECO:0000313" key="3">
    <source>
        <dbReference type="Proteomes" id="UP001142291"/>
    </source>
</evidence>
<reference evidence="2" key="1">
    <citation type="journal article" date="2014" name="Int. J. Syst. Evol. Microbiol.">
        <title>Complete genome sequence of Corynebacterium casei LMG S-19264T (=DSM 44701T), isolated from a smear-ripened cheese.</title>
        <authorList>
            <consortium name="US DOE Joint Genome Institute (JGI-PGF)"/>
            <person name="Walter F."/>
            <person name="Albersmeier A."/>
            <person name="Kalinowski J."/>
            <person name="Ruckert C."/>
        </authorList>
    </citation>
    <scope>NUCLEOTIDE SEQUENCE</scope>
    <source>
        <strain evidence="2">VKM Ac-1940</strain>
    </source>
</reference>
<name>A0A9W6M6S3_9MICO</name>
<feature type="transmembrane region" description="Helical" evidence="1">
    <location>
        <begin position="62"/>
        <end position="83"/>
    </location>
</feature>
<sequence>MTLDLFSVTVMTAVVASVAGVTVIVDTLLRRDTGPGRLWAVAFFCGLTTTFAYLAWSSGVGGAVAVAVGNTLFVGVPGFMLLGCRQFNDRPIRPAAILFAALEIGAFSAALIEYPTRGSWGGWWMMALAHVILFGAGAVESLRNPMRGLRSAWALSTVLGVASAFYGVRLVVLIVSGQDSEVFTRWFGSITANIVTVVLTVVAAVVTSVLRSHRTALQRYEWLTSDGVASDGVMLTRTFRGALDDIVERASWRREGVAIIVLRSDGVDELVGAFGGEVVEAIAGAYRLAARRFAPAAALVGEDGDAQLVICTLAETTADARRIGGALYRGVLDELAEVPQGRLAAIGIGVALSGIVGHDPDVLLRTARDAAHRASQTAEASVIVASAPAAADGGSGTVASF</sequence>
<evidence type="ECO:0008006" key="4">
    <source>
        <dbReference type="Google" id="ProtNLM"/>
    </source>
</evidence>
<keyword evidence="3" id="KW-1185">Reference proteome</keyword>
<proteinExistence type="predicted"/>
<feature type="transmembrane region" description="Helical" evidence="1">
    <location>
        <begin position="6"/>
        <end position="25"/>
    </location>
</feature>
<dbReference type="RefSeq" id="WP_204963366.1">
    <property type="nucleotide sequence ID" value="NZ_BAAAUR010000001.1"/>
</dbReference>
<evidence type="ECO:0000313" key="2">
    <source>
        <dbReference type="EMBL" id="GLJ96211.1"/>
    </source>
</evidence>